<sequence length="163" mass="17575">MRNQLQSTTTTDVAPRTARKADSPPNSAETRPGILRITHEPAEVARARAWIKARIAAAARPIDAETADDILICAGETITNAVVHSRPRVPGDTITVTMTVHPETVRVEVTDTGDPRGRGPHVRDIAPELESSGRGLRIVQELSAAWGHNGDGDSRTTWFEVGC</sequence>
<feature type="domain" description="Histidine kinase/HSP90-like ATPase" evidence="3">
    <location>
        <begin position="38"/>
        <end position="143"/>
    </location>
</feature>
<keyword evidence="1" id="KW-0808">Transferase</keyword>
<dbReference type="EMBL" id="JBHSON010000155">
    <property type="protein sequence ID" value="MFC5754442.1"/>
    <property type="molecule type" value="Genomic_DNA"/>
</dbReference>
<protein>
    <submittedName>
        <fullName evidence="4">ATP-binding protein</fullName>
    </submittedName>
</protein>
<feature type="compositionally biased region" description="Polar residues" evidence="2">
    <location>
        <begin position="1"/>
        <end position="12"/>
    </location>
</feature>
<evidence type="ECO:0000313" key="5">
    <source>
        <dbReference type="Proteomes" id="UP001596074"/>
    </source>
</evidence>
<dbReference type="SUPFAM" id="SSF55874">
    <property type="entry name" value="ATPase domain of HSP90 chaperone/DNA topoisomerase II/histidine kinase"/>
    <property type="match status" value="1"/>
</dbReference>
<keyword evidence="1" id="KW-0418">Kinase</keyword>
<comment type="caution">
    <text evidence="4">The sequence shown here is derived from an EMBL/GenBank/DDBJ whole genome shotgun (WGS) entry which is preliminary data.</text>
</comment>
<evidence type="ECO:0000259" key="3">
    <source>
        <dbReference type="Pfam" id="PF13581"/>
    </source>
</evidence>
<keyword evidence="1" id="KW-0723">Serine/threonine-protein kinase</keyword>
<organism evidence="4 5">
    <name type="scientific">Actinomadura rugatobispora</name>
    <dbReference type="NCBI Taxonomy" id="1994"/>
    <lineage>
        <taxon>Bacteria</taxon>
        <taxon>Bacillati</taxon>
        <taxon>Actinomycetota</taxon>
        <taxon>Actinomycetes</taxon>
        <taxon>Streptosporangiales</taxon>
        <taxon>Thermomonosporaceae</taxon>
        <taxon>Actinomadura</taxon>
    </lineage>
</organism>
<dbReference type="CDD" id="cd16936">
    <property type="entry name" value="HATPase_RsbW-like"/>
    <property type="match status" value="1"/>
</dbReference>
<dbReference type="PANTHER" id="PTHR35526">
    <property type="entry name" value="ANTI-SIGMA-F FACTOR RSBW-RELATED"/>
    <property type="match status" value="1"/>
</dbReference>
<keyword evidence="5" id="KW-1185">Reference proteome</keyword>
<evidence type="ECO:0000313" key="4">
    <source>
        <dbReference type="EMBL" id="MFC5754442.1"/>
    </source>
</evidence>
<gene>
    <name evidence="4" type="ORF">ACFPZN_53275</name>
</gene>
<evidence type="ECO:0000256" key="2">
    <source>
        <dbReference type="SAM" id="MobiDB-lite"/>
    </source>
</evidence>
<dbReference type="InterPro" id="IPR050267">
    <property type="entry name" value="Anti-sigma-factor_SerPK"/>
</dbReference>
<dbReference type="RefSeq" id="WP_378292567.1">
    <property type="nucleotide sequence ID" value="NZ_JBHSON010000155.1"/>
</dbReference>
<evidence type="ECO:0000256" key="1">
    <source>
        <dbReference type="ARBA" id="ARBA00022527"/>
    </source>
</evidence>
<dbReference type="InterPro" id="IPR036890">
    <property type="entry name" value="HATPase_C_sf"/>
</dbReference>
<accession>A0ABW1AII0</accession>
<reference evidence="5" key="1">
    <citation type="journal article" date="2019" name="Int. J. Syst. Evol. Microbiol.">
        <title>The Global Catalogue of Microorganisms (GCM) 10K type strain sequencing project: providing services to taxonomists for standard genome sequencing and annotation.</title>
        <authorList>
            <consortium name="The Broad Institute Genomics Platform"/>
            <consortium name="The Broad Institute Genome Sequencing Center for Infectious Disease"/>
            <person name="Wu L."/>
            <person name="Ma J."/>
        </authorList>
    </citation>
    <scope>NUCLEOTIDE SEQUENCE [LARGE SCALE GENOMIC DNA]</scope>
    <source>
        <strain evidence="5">KCTC 42087</strain>
    </source>
</reference>
<feature type="region of interest" description="Disordered" evidence="2">
    <location>
        <begin position="1"/>
        <end position="32"/>
    </location>
</feature>
<keyword evidence="4" id="KW-0067">ATP-binding</keyword>
<dbReference type="Pfam" id="PF13581">
    <property type="entry name" value="HATPase_c_2"/>
    <property type="match status" value="1"/>
</dbReference>
<dbReference type="GO" id="GO:0005524">
    <property type="term" value="F:ATP binding"/>
    <property type="evidence" value="ECO:0007669"/>
    <property type="project" value="UniProtKB-KW"/>
</dbReference>
<dbReference type="InterPro" id="IPR003594">
    <property type="entry name" value="HATPase_dom"/>
</dbReference>
<name>A0ABW1AII0_9ACTN</name>
<keyword evidence="4" id="KW-0547">Nucleotide-binding</keyword>
<dbReference type="Gene3D" id="3.30.565.10">
    <property type="entry name" value="Histidine kinase-like ATPase, C-terminal domain"/>
    <property type="match status" value="1"/>
</dbReference>
<proteinExistence type="predicted"/>
<dbReference type="Proteomes" id="UP001596074">
    <property type="component" value="Unassembled WGS sequence"/>
</dbReference>
<dbReference type="PANTHER" id="PTHR35526:SF3">
    <property type="entry name" value="ANTI-SIGMA-F FACTOR RSBW"/>
    <property type="match status" value="1"/>
</dbReference>